<protein>
    <submittedName>
        <fullName evidence="2">Uncharacterized protein</fullName>
    </submittedName>
</protein>
<name>A0A6L8KE85_9BURK</name>
<feature type="region of interest" description="Disordered" evidence="1">
    <location>
        <begin position="99"/>
        <end position="154"/>
    </location>
</feature>
<comment type="caution">
    <text evidence="2">The sequence shown here is derived from an EMBL/GenBank/DDBJ whole genome shotgun (WGS) entry which is preliminary data.</text>
</comment>
<evidence type="ECO:0000313" key="3">
    <source>
        <dbReference type="Proteomes" id="UP000479335"/>
    </source>
</evidence>
<evidence type="ECO:0000256" key="1">
    <source>
        <dbReference type="SAM" id="MobiDB-lite"/>
    </source>
</evidence>
<evidence type="ECO:0000313" key="2">
    <source>
        <dbReference type="EMBL" id="MYM25763.1"/>
    </source>
</evidence>
<gene>
    <name evidence="2" type="ORF">GTP46_24345</name>
</gene>
<proteinExistence type="predicted"/>
<dbReference type="EMBL" id="WWCN01000018">
    <property type="protein sequence ID" value="MYM25763.1"/>
    <property type="molecule type" value="Genomic_DNA"/>
</dbReference>
<organism evidence="2 3">
    <name type="scientific">Duganella flavida</name>
    <dbReference type="NCBI Taxonomy" id="2692175"/>
    <lineage>
        <taxon>Bacteria</taxon>
        <taxon>Pseudomonadati</taxon>
        <taxon>Pseudomonadota</taxon>
        <taxon>Betaproteobacteria</taxon>
        <taxon>Burkholderiales</taxon>
        <taxon>Oxalobacteraceae</taxon>
        <taxon>Telluria group</taxon>
        <taxon>Duganella</taxon>
    </lineage>
</organism>
<sequence length="270" mass="29718">MAGDWIKMRCNLWDDPRVSSLCDITGVAEATVVGGLYWLWATADQHSADGLMPGMTTRALDRKCGVVGLGAALVQVGWLDESAEGLRILNFSDHNGASAKSRAQTARRVANHKSGNGEVTHAALPKKDQSVSGALPREEKRREELTSTTPDGVVATSEAGGTVVALPKSGKPGCPHQEIIALYHELLPQCPGIRDWTPARANQLRARWNEDKRRQDLAWWREFFVYVASCDFLVGRGSSKQPFFADLEWMTKPNNFAKVREGRYENRGAA</sequence>
<keyword evidence="3" id="KW-1185">Reference proteome</keyword>
<reference evidence="2 3" key="1">
    <citation type="submission" date="2019-12" db="EMBL/GenBank/DDBJ databases">
        <title>Novel species isolated from a subtropical stream in China.</title>
        <authorList>
            <person name="Lu H."/>
        </authorList>
    </citation>
    <scope>NUCLEOTIDE SEQUENCE [LARGE SCALE GENOMIC DNA]</scope>
    <source>
        <strain evidence="2 3">FT135W</strain>
    </source>
</reference>
<dbReference type="RefSeq" id="WP_161009203.1">
    <property type="nucleotide sequence ID" value="NZ_WWCN01000018.1"/>
</dbReference>
<feature type="compositionally biased region" description="Basic and acidic residues" evidence="1">
    <location>
        <begin position="136"/>
        <end position="145"/>
    </location>
</feature>
<dbReference type="AlphaFoldDB" id="A0A6L8KE85"/>
<dbReference type="Proteomes" id="UP000479335">
    <property type="component" value="Unassembled WGS sequence"/>
</dbReference>
<accession>A0A6L8KE85</accession>